<dbReference type="CDD" id="cd04731">
    <property type="entry name" value="HisF"/>
    <property type="match status" value="1"/>
</dbReference>
<evidence type="ECO:0000256" key="4">
    <source>
        <dbReference type="ARBA" id="ARBA00012809"/>
    </source>
</evidence>
<evidence type="ECO:0000256" key="10">
    <source>
        <dbReference type="ARBA" id="ARBA00047838"/>
    </source>
</evidence>
<dbReference type="InterPro" id="IPR006062">
    <property type="entry name" value="His_biosynth"/>
</dbReference>
<dbReference type="GO" id="GO:0000105">
    <property type="term" value="P:L-histidine biosynthetic process"/>
    <property type="evidence" value="ECO:0007669"/>
    <property type="project" value="UniProtKB-UniPathway"/>
</dbReference>
<evidence type="ECO:0000256" key="3">
    <source>
        <dbReference type="ARBA" id="ARBA00011152"/>
    </source>
</evidence>
<evidence type="ECO:0000256" key="1">
    <source>
        <dbReference type="ARBA" id="ARBA00005091"/>
    </source>
</evidence>
<dbReference type="PANTHER" id="PTHR21235">
    <property type="entry name" value="IMIDAZOLE GLYCEROL PHOSPHATE SYNTHASE SUBUNIT HISF/H IGP SYNTHASE SUBUNIT HISF/H"/>
    <property type="match status" value="1"/>
</dbReference>
<dbReference type="InterPro" id="IPR013785">
    <property type="entry name" value="Aldolase_TIM"/>
</dbReference>
<dbReference type="SUPFAM" id="SSF51366">
    <property type="entry name" value="Ribulose-phoshate binding barrel"/>
    <property type="match status" value="1"/>
</dbReference>
<name>A0A0G0TXH4_9BACT</name>
<proteinExistence type="inferred from homology"/>
<dbReference type="InterPro" id="IPR050064">
    <property type="entry name" value="IGPS_HisA/HisF"/>
</dbReference>
<comment type="subunit">
    <text evidence="3">Heterodimer of HisH and HisF.</text>
</comment>
<evidence type="ECO:0000256" key="6">
    <source>
        <dbReference type="ARBA" id="ARBA00023102"/>
    </source>
</evidence>
<keyword evidence="7" id="KW-0456">Lyase</keyword>
<evidence type="ECO:0000256" key="2">
    <source>
        <dbReference type="ARBA" id="ARBA00009667"/>
    </source>
</evidence>
<keyword evidence="5 11" id="KW-0028">Amino-acid biosynthesis</keyword>
<evidence type="ECO:0000313" key="13">
    <source>
        <dbReference type="Proteomes" id="UP000034881"/>
    </source>
</evidence>
<comment type="function">
    <text evidence="8">IGPS catalyzes the conversion of PRFAR and glutamine to IGP, AICAR and glutamate. The HisF subunit catalyzes the cyclization activity that produces IGP and AICAR from PRFAR using the ammonia provided by the HisH subunit.</text>
</comment>
<sequence>MEAGPRFNFSMTHRIIARLDIKGPNLVKGIHLEGLRVLGKPEDFAKYYYENGADELLYMDVVASLYNRNSLHDIISKTAGDIFIPLTVGGGIRTIDDIRAVLRSGADKVSLNTAAVKNPSIIKEASRIFGSSTIAVSIEAIKQPDGKYFSYIDNGREETGLEVLEWAKKVESLGAGEIIITSVDKEGTGEGYDIGLTKMISQNISIPVVACGGAGSPDDIYRIITEGGADAVVVASMLHYDFVKNHANTNNFINEGNIEFLKKGLIFSKIEPVSLKEIKNYLKHKGVSIRY</sequence>
<comment type="similarity">
    <text evidence="2 11">Belongs to the HisA/HisF family.</text>
</comment>
<comment type="caution">
    <text evidence="12">The sequence shown here is derived from an EMBL/GenBank/DDBJ whole genome shotgun (WGS) entry which is preliminary data.</text>
</comment>
<gene>
    <name evidence="12" type="ORF">UT77_C0001G0118</name>
</gene>
<evidence type="ECO:0000256" key="8">
    <source>
        <dbReference type="ARBA" id="ARBA00025475"/>
    </source>
</evidence>
<organism evidence="12 13">
    <name type="scientific">Candidatus Daviesbacteria bacterium GW2011_GWC2_40_12</name>
    <dbReference type="NCBI Taxonomy" id="1618431"/>
    <lineage>
        <taxon>Bacteria</taxon>
        <taxon>Candidatus Daviesiibacteriota</taxon>
    </lineage>
</organism>
<dbReference type="Gene3D" id="3.20.20.70">
    <property type="entry name" value="Aldolase class I"/>
    <property type="match status" value="1"/>
</dbReference>
<protein>
    <recommendedName>
        <fullName evidence="4">imidazole glycerol-phosphate synthase</fullName>
        <ecNumber evidence="4">4.3.2.10</ecNumber>
    </recommendedName>
    <alternativeName>
        <fullName evidence="9">IGP synthase cyclase subunit</fullName>
    </alternativeName>
</protein>
<comment type="pathway">
    <text evidence="1">Amino-acid biosynthesis; L-histidine biosynthesis; L-histidine from 5-phospho-alpha-D-ribose 1-diphosphate: step 5/9.</text>
</comment>
<evidence type="ECO:0000256" key="9">
    <source>
        <dbReference type="ARBA" id="ARBA00030264"/>
    </source>
</evidence>
<evidence type="ECO:0000313" key="12">
    <source>
        <dbReference type="EMBL" id="KKR42667.1"/>
    </source>
</evidence>
<accession>A0A0G0TXH4</accession>
<dbReference type="Pfam" id="PF00977">
    <property type="entry name" value="His_biosynth"/>
    <property type="match status" value="1"/>
</dbReference>
<dbReference type="GO" id="GO:0016829">
    <property type="term" value="F:lyase activity"/>
    <property type="evidence" value="ECO:0007669"/>
    <property type="project" value="UniProtKB-KW"/>
</dbReference>
<dbReference type="AlphaFoldDB" id="A0A0G0TXH4"/>
<reference evidence="12 13" key="1">
    <citation type="journal article" date="2015" name="Nature">
        <title>rRNA introns, odd ribosomes, and small enigmatic genomes across a large radiation of phyla.</title>
        <authorList>
            <person name="Brown C.T."/>
            <person name="Hug L.A."/>
            <person name="Thomas B.C."/>
            <person name="Sharon I."/>
            <person name="Castelle C.J."/>
            <person name="Singh A."/>
            <person name="Wilkins M.J."/>
            <person name="Williams K.H."/>
            <person name="Banfield J.F."/>
        </authorList>
    </citation>
    <scope>NUCLEOTIDE SEQUENCE [LARGE SCALE GENOMIC DNA]</scope>
</reference>
<dbReference type="InterPro" id="IPR004651">
    <property type="entry name" value="HisF"/>
</dbReference>
<dbReference type="GO" id="GO:0000107">
    <property type="term" value="F:imidazoleglycerol-phosphate synthase activity"/>
    <property type="evidence" value="ECO:0007669"/>
    <property type="project" value="InterPro"/>
</dbReference>
<evidence type="ECO:0000256" key="5">
    <source>
        <dbReference type="ARBA" id="ARBA00022605"/>
    </source>
</evidence>
<dbReference type="UniPathway" id="UPA00031">
    <property type="reaction ID" value="UER00010"/>
</dbReference>
<keyword evidence="6 11" id="KW-0368">Histidine biosynthesis</keyword>
<comment type="catalytic activity">
    <reaction evidence="10">
        <text>5-[(5-phospho-1-deoxy-D-ribulos-1-ylimino)methylamino]-1-(5-phospho-beta-D-ribosyl)imidazole-4-carboxamide + L-glutamine = D-erythro-1-(imidazol-4-yl)glycerol 3-phosphate + 5-amino-1-(5-phospho-beta-D-ribosyl)imidazole-4-carboxamide + L-glutamate + H(+)</text>
        <dbReference type="Rhea" id="RHEA:24793"/>
        <dbReference type="ChEBI" id="CHEBI:15378"/>
        <dbReference type="ChEBI" id="CHEBI:29985"/>
        <dbReference type="ChEBI" id="CHEBI:58278"/>
        <dbReference type="ChEBI" id="CHEBI:58359"/>
        <dbReference type="ChEBI" id="CHEBI:58475"/>
        <dbReference type="ChEBI" id="CHEBI:58525"/>
        <dbReference type="EC" id="4.3.2.10"/>
    </reaction>
</comment>
<dbReference type="PATRIC" id="fig|1618431.3.peg.118"/>
<evidence type="ECO:0000256" key="7">
    <source>
        <dbReference type="ARBA" id="ARBA00023239"/>
    </source>
</evidence>
<evidence type="ECO:0000256" key="11">
    <source>
        <dbReference type="RuleBase" id="RU003657"/>
    </source>
</evidence>
<dbReference type="InterPro" id="IPR011060">
    <property type="entry name" value="RibuloseP-bd_barrel"/>
</dbReference>
<dbReference type="EMBL" id="LBYB01000001">
    <property type="protein sequence ID" value="KKR42667.1"/>
    <property type="molecule type" value="Genomic_DNA"/>
</dbReference>
<dbReference type="Proteomes" id="UP000034881">
    <property type="component" value="Unassembled WGS sequence"/>
</dbReference>
<dbReference type="EC" id="4.3.2.10" evidence="4"/>
<dbReference type="PANTHER" id="PTHR21235:SF2">
    <property type="entry name" value="IMIDAZOLE GLYCEROL PHOSPHATE SYNTHASE HISHF"/>
    <property type="match status" value="1"/>
</dbReference>